<feature type="transmembrane region" description="Helical" evidence="1">
    <location>
        <begin position="133"/>
        <end position="153"/>
    </location>
</feature>
<feature type="transmembrane region" description="Helical" evidence="1">
    <location>
        <begin position="16"/>
        <end position="35"/>
    </location>
</feature>
<feature type="transmembrane region" description="Helical" evidence="1">
    <location>
        <begin position="165"/>
        <end position="184"/>
    </location>
</feature>
<proteinExistence type="predicted"/>
<accession>A0ABS4FXS9</accession>
<keyword evidence="1" id="KW-0472">Membrane</keyword>
<organism evidence="2 3">
    <name type="scientific">Paenibacillus turicensis</name>
    <dbReference type="NCBI Taxonomy" id="160487"/>
    <lineage>
        <taxon>Bacteria</taxon>
        <taxon>Bacillati</taxon>
        <taxon>Bacillota</taxon>
        <taxon>Bacilli</taxon>
        <taxon>Bacillales</taxon>
        <taxon>Paenibacillaceae</taxon>
        <taxon>Paenibacillus</taxon>
    </lineage>
</organism>
<feature type="transmembrane region" description="Helical" evidence="1">
    <location>
        <begin position="55"/>
        <end position="74"/>
    </location>
</feature>
<dbReference type="RefSeq" id="WP_210090736.1">
    <property type="nucleotide sequence ID" value="NZ_JAGGKG010000022.1"/>
</dbReference>
<feature type="transmembrane region" description="Helical" evidence="1">
    <location>
        <begin position="221"/>
        <end position="240"/>
    </location>
</feature>
<name>A0ABS4FXS9_9BACL</name>
<protein>
    <recommendedName>
        <fullName evidence="4">ABC transporter permease</fullName>
    </recommendedName>
</protein>
<evidence type="ECO:0000313" key="3">
    <source>
        <dbReference type="Proteomes" id="UP001519272"/>
    </source>
</evidence>
<evidence type="ECO:0000256" key="1">
    <source>
        <dbReference type="SAM" id="Phobius"/>
    </source>
</evidence>
<comment type="caution">
    <text evidence="2">The sequence shown here is derived from an EMBL/GenBank/DDBJ whole genome shotgun (WGS) entry which is preliminary data.</text>
</comment>
<evidence type="ECO:0008006" key="4">
    <source>
        <dbReference type="Google" id="ProtNLM"/>
    </source>
</evidence>
<keyword evidence="3" id="KW-1185">Reference proteome</keyword>
<dbReference type="Proteomes" id="UP001519272">
    <property type="component" value="Unassembled WGS sequence"/>
</dbReference>
<reference evidence="2 3" key="1">
    <citation type="submission" date="2021-03" db="EMBL/GenBank/DDBJ databases">
        <title>Genomic Encyclopedia of Type Strains, Phase IV (KMG-IV): sequencing the most valuable type-strain genomes for metagenomic binning, comparative biology and taxonomic classification.</title>
        <authorList>
            <person name="Goeker M."/>
        </authorList>
    </citation>
    <scope>NUCLEOTIDE SEQUENCE [LARGE SCALE GENOMIC DNA]</scope>
    <source>
        <strain evidence="2 3">DSM 14349</strain>
    </source>
</reference>
<sequence>MKALLAEFQKTRKRKIWVIIAALIAVELLWLLWAFRKMDNTELAQGWKRFMYQLPLLNALIMPVVAAVTASRLCDIEHKGNTFKLLRTFLPAGVIFDAKFVCGALYMLAAILLQVAVMIGYGNVKGFTEPFPSLMLAYYLLFVASVSLTLYLLQQVLSLLFRNQMAALTVGLLGGLFGLFSMFFPQWLQKLIPWGYYGVLMVVNMTWDEATRVSTFQWLPANWSGFFILLVVFAIVYAIGRSAFVRKEL</sequence>
<feature type="transmembrane region" description="Helical" evidence="1">
    <location>
        <begin position="94"/>
        <end position="121"/>
    </location>
</feature>
<dbReference type="CDD" id="cd21809">
    <property type="entry name" value="ABC-2_lan_permease-like"/>
    <property type="match status" value="1"/>
</dbReference>
<dbReference type="Pfam" id="PF12730">
    <property type="entry name" value="ABC2_membrane_4"/>
    <property type="match status" value="1"/>
</dbReference>
<dbReference type="EMBL" id="JAGGKG010000022">
    <property type="protein sequence ID" value="MBP1907153.1"/>
    <property type="molecule type" value="Genomic_DNA"/>
</dbReference>
<keyword evidence="1" id="KW-0812">Transmembrane</keyword>
<gene>
    <name evidence="2" type="ORF">J2Z32_003818</name>
</gene>
<evidence type="ECO:0000313" key="2">
    <source>
        <dbReference type="EMBL" id="MBP1907153.1"/>
    </source>
</evidence>
<keyword evidence="1" id="KW-1133">Transmembrane helix</keyword>